<dbReference type="PANTHER" id="PTHR16442">
    <property type="entry name" value="RING FINGER PROTEIN 17"/>
    <property type="match status" value="1"/>
</dbReference>
<dbReference type="InterPro" id="IPR002999">
    <property type="entry name" value="Tudor"/>
</dbReference>
<feature type="compositionally biased region" description="Low complexity" evidence="1">
    <location>
        <begin position="233"/>
        <end position="246"/>
    </location>
</feature>
<feature type="region of interest" description="Disordered" evidence="1">
    <location>
        <begin position="92"/>
        <end position="321"/>
    </location>
</feature>
<feature type="compositionally biased region" description="Low complexity" evidence="1">
    <location>
        <begin position="115"/>
        <end position="138"/>
    </location>
</feature>
<name>A0AAE9CX83_CAEBR</name>
<sequence length="702" mass="80449">MPTLDVNLTETEEDFVNEFYCAASALDITKPQLEKNMVKFLMETPEGLQKRLDKFGPNLTVSAVLGRSNTFLKKGPQLRLAVRKAENRHIENMIADRGNAKGKRRQNGRGGANGAQGNPNNRHGGFQNRGQNRGQSNKNEFKTYQGPNRHQQQHQDRPEPAPPMNNYPDQRPLMRPSTQAASSSRFDNYRDQYSRQASPPRHDNRFRSPSPPMNCRAYPSRSPSPPMHRRSYQSRSPSSRNYRNQQYGYHDYDGNGYQEPTSSSNVRDDYRERSPPSSQQFRSPSPVHQHASSRRRSPPGQQNCRPTSPSSSYSQFSEEPLEQQHQAFKRFPLAQTPLPSLDEAKAIREVMEMLKTMSDNSMLIEEFFSLAKMENIEIPGSCFIEQENWLVAITQNFAEMFQCFSLDIEESVIKYTGAEKKKSEENQEMDLAILKRIAAIRAKRFNIKQLAAEISVMFGDVSGVKQKLSSLLFSHSSIFQYEKDSTTIVENKNWISGDPLEDKFAASIIPLEIPVNGADCKIRLMRFQKLEKLVIRPVEAEAAFKNIDEEIQDHIKLKQLTDPDRFFDVGQMVLCRMIPVSLGAGTKWGRGIITERKENTLFKVYLLDYAMFIAVAEDNIRRCPIRFTKIPATAIQCTLNASDRQLLDVYNKPWKQFMEDHADNVIVRVKDRYEEGPITKLVVDLLVRFTNIGKVHVMDLEF</sequence>
<protein>
    <recommendedName>
        <fullName evidence="2">Tudor domain-containing protein</fullName>
    </recommendedName>
</protein>
<dbReference type="Gene3D" id="2.30.30.140">
    <property type="match status" value="1"/>
</dbReference>
<dbReference type="Proteomes" id="UP000827892">
    <property type="component" value="Chromosome X"/>
</dbReference>
<gene>
    <name evidence="3" type="ORF">L3Y34_013616</name>
</gene>
<proteinExistence type="predicted"/>
<accession>A0AAE9CX83</accession>
<feature type="compositionally biased region" description="Polar residues" evidence="1">
    <location>
        <begin position="176"/>
        <end position="186"/>
    </location>
</feature>
<feature type="compositionally biased region" description="Low complexity" evidence="1">
    <location>
        <begin position="275"/>
        <end position="286"/>
    </location>
</feature>
<evidence type="ECO:0000313" key="4">
    <source>
        <dbReference type="Proteomes" id="UP000827892"/>
    </source>
</evidence>
<dbReference type="AlphaFoldDB" id="A0AAE9CX83"/>
<reference evidence="3 4" key="1">
    <citation type="submission" date="2022-05" db="EMBL/GenBank/DDBJ databases">
        <title>Chromosome-level reference genomes for two strains of Caenorhabditis briggsae: an improved platform for comparative genomics.</title>
        <authorList>
            <person name="Stevens L."/>
            <person name="Andersen E.C."/>
        </authorList>
    </citation>
    <scope>NUCLEOTIDE SEQUENCE [LARGE SCALE GENOMIC DNA]</scope>
    <source>
        <strain evidence="3">QX1410_ONT</strain>
        <tissue evidence="3">Whole-organism</tissue>
    </source>
</reference>
<organism evidence="3 4">
    <name type="scientific">Caenorhabditis briggsae</name>
    <dbReference type="NCBI Taxonomy" id="6238"/>
    <lineage>
        <taxon>Eukaryota</taxon>
        <taxon>Metazoa</taxon>
        <taxon>Ecdysozoa</taxon>
        <taxon>Nematoda</taxon>
        <taxon>Chromadorea</taxon>
        <taxon>Rhabditida</taxon>
        <taxon>Rhabditina</taxon>
        <taxon>Rhabditomorpha</taxon>
        <taxon>Rhabditoidea</taxon>
        <taxon>Rhabditidae</taxon>
        <taxon>Peloderinae</taxon>
        <taxon>Caenorhabditis</taxon>
    </lineage>
</organism>
<dbReference type="Pfam" id="PF00567">
    <property type="entry name" value="TUDOR"/>
    <property type="match status" value="1"/>
</dbReference>
<feature type="compositionally biased region" description="Low complexity" evidence="1">
    <location>
        <begin position="308"/>
        <end position="317"/>
    </location>
</feature>
<dbReference type="KEGG" id="cbr:CBG_07263"/>
<feature type="domain" description="Tudor" evidence="2">
    <location>
        <begin position="517"/>
        <end position="640"/>
    </location>
</feature>
<dbReference type="PANTHER" id="PTHR16442:SF1">
    <property type="entry name" value="RING FINGER PROTEIN 17"/>
    <property type="match status" value="1"/>
</dbReference>
<dbReference type="SUPFAM" id="SSF63748">
    <property type="entry name" value="Tudor/PWWP/MBT"/>
    <property type="match status" value="1"/>
</dbReference>
<evidence type="ECO:0000259" key="2">
    <source>
        <dbReference type="Pfam" id="PF00567"/>
    </source>
</evidence>
<evidence type="ECO:0000256" key="1">
    <source>
        <dbReference type="SAM" id="MobiDB-lite"/>
    </source>
</evidence>
<dbReference type="EMBL" id="CP090896">
    <property type="protein sequence ID" value="ULT85036.1"/>
    <property type="molecule type" value="Genomic_DNA"/>
</dbReference>
<evidence type="ECO:0000313" key="3">
    <source>
        <dbReference type="EMBL" id="ULT85036.1"/>
    </source>
</evidence>